<accession>A0A8H6KPL4</accession>
<feature type="region of interest" description="Disordered" evidence="1">
    <location>
        <begin position="367"/>
        <end position="403"/>
    </location>
</feature>
<evidence type="ECO:0000313" key="2">
    <source>
        <dbReference type="EMBL" id="KAF6834981.1"/>
    </source>
</evidence>
<organism evidence="2 3">
    <name type="scientific">Colletotrichum plurivorum</name>
    <dbReference type="NCBI Taxonomy" id="2175906"/>
    <lineage>
        <taxon>Eukaryota</taxon>
        <taxon>Fungi</taxon>
        <taxon>Dikarya</taxon>
        <taxon>Ascomycota</taxon>
        <taxon>Pezizomycotina</taxon>
        <taxon>Sordariomycetes</taxon>
        <taxon>Hypocreomycetidae</taxon>
        <taxon>Glomerellales</taxon>
        <taxon>Glomerellaceae</taxon>
        <taxon>Colletotrichum</taxon>
        <taxon>Colletotrichum orchidearum species complex</taxon>
    </lineage>
</organism>
<dbReference type="EMBL" id="WIGO01000044">
    <property type="protein sequence ID" value="KAF6834981.1"/>
    <property type="molecule type" value="Genomic_DNA"/>
</dbReference>
<dbReference type="Proteomes" id="UP000654918">
    <property type="component" value="Unassembled WGS sequence"/>
</dbReference>
<sequence>MILSERAYRTQFRAPRLEFKWRWWWWRGRRLVLAKARRVGGCSQMPARVSREWRTADADPSLFLARARARVAQWVQPRSSWCRWVLSAVIVALDSGLVAAVAWRSPRVSEGAAVAISQAEPGCRESMASNVDVVFQAASDRQAPAEQPASLHCSAPWGAVGKVGCALPRMTESMIDEDFGEDMNEMPEILHRRPVLRSSSAVEIRPLFRDKTPVPSVTRTYPENLEGTFLRYPDARLSLRSTCSGMAFTSANELFFAVKGGQMSVIKAQTCRLHISVTEEVDDQPDRRADLGLAISCLMGCDIWSRLGIKLCRDASDPLGRQDASLDIEHPATTSYPAFPPCSPVVMLQYIVCSILFHPAAVRPDPGTTKADSLAAGDDFDPPGLGLQSSMESDEDFEDFLGD</sequence>
<name>A0A8H6KPL4_9PEZI</name>
<reference evidence="2" key="1">
    <citation type="journal article" date="2020" name="Phytopathology">
        <title>Genome Sequence Resources of Colletotrichum truncatum, C. plurivorum, C. musicola, and C. sojae: Four Species Pathogenic to Soybean (Glycine max).</title>
        <authorList>
            <person name="Rogerio F."/>
            <person name="Boufleur T.R."/>
            <person name="Ciampi-Guillardi M."/>
            <person name="Sukno S.A."/>
            <person name="Thon M.R."/>
            <person name="Massola Junior N.S."/>
            <person name="Baroncelli R."/>
        </authorList>
    </citation>
    <scope>NUCLEOTIDE SEQUENCE</scope>
    <source>
        <strain evidence="2">LFN00145</strain>
    </source>
</reference>
<feature type="compositionally biased region" description="Acidic residues" evidence="1">
    <location>
        <begin position="392"/>
        <end position="403"/>
    </location>
</feature>
<keyword evidence="3" id="KW-1185">Reference proteome</keyword>
<evidence type="ECO:0000313" key="3">
    <source>
        <dbReference type="Proteomes" id="UP000654918"/>
    </source>
</evidence>
<gene>
    <name evidence="2" type="ORF">CPLU01_04658</name>
</gene>
<dbReference type="AlphaFoldDB" id="A0A8H6KPL4"/>
<protein>
    <submittedName>
        <fullName evidence="2">Uncharacterized protein</fullName>
    </submittedName>
</protein>
<evidence type="ECO:0000256" key="1">
    <source>
        <dbReference type="SAM" id="MobiDB-lite"/>
    </source>
</evidence>
<comment type="caution">
    <text evidence="2">The sequence shown here is derived from an EMBL/GenBank/DDBJ whole genome shotgun (WGS) entry which is preliminary data.</text>
</comment>
<proteinExistence type="predicted"/>